<dbReference type="InterPro" id="IPR002347">
    <property type="entry name" value="SDR_fam"/>
</dbReference>
<organism evidence="3 4">
    <name type="scientific">Rhodococcus zopfii</name>
    <dbReference type="NCBI Taxonomy" id="43772"/>
    <lineage>
        <taxon>Bacteria</taxon>
        <taxon>Bacillati</taxon>
        <taxon>Actinomycetota</taxon>
        <taxon>Actinomycetes</taxon>
        <taxon>Mycobacteriales</taxon>
        <taxon>Nocardiaceae</taxon>
        <taxon>Rhodococcus</taxon>
    </lineage>
</organism>
<dbReference type="EMBL" id="WBMO01000001">
    <property type="protein sequence ID" value="MDV2474482.1"/>
    <property type="molecule type" value="Genomic_DNA"/>
</dbReference>
<dbReference type="SUPFAM" id="SSF51735">
    <property type="entry name" value="NAD(P)-binding Rossmann-fold domains"/>
    <property type="match status" value="1"/>
</dbReference>
<dbReference type="PANTHER" id="PTHR24321:SF8">
    <property type="entry name" value="ESTRADIOL 17-BETA-DEHYDROGENASE 8-RELATED"/>
    <property type="match status" value="1"/>
</dbReference>
<dbReference type="PANTHER" id="PTHR24321">
    <property type="entry name" value="DEHYDROGENASES, SHORT CHAIN"/>
    <property type="match status" value="1"/>
</dbReference>
<proteinExistence type="inferred from homology"/>
<evidence type="ECO:0000313" key="3">
    <source>
        <dbReference type="EMBL" id="MDV2474482.1"/>
    </source>
</evidence>
<dbReference type="InterPro" id="IPR036291">
    <property type="entry name" value="NAD(P)-bd_dom_sf"/>
</dbReference>
<evidence type="ECO:0000256" key="1">
    <source>
        <dbReference type="ARBA" id="ARBA00006484"/>
    </source>
</evidence>
<dbReference type="Proteomes" id="UP001275440">
    <property type="component" value="Unassembled WGS sequence"/>
</dbReference>
<dbReference type="Pfam" id="PF13561">
    <property type="entry name" value="adh_short_C2"/>
    <property type="match status" value="1"/>
</dbReference>
<protein>
    <submittedName>
        <fullName evidence="3">SDR family oxidoreductase</fullName>
    </submittedName>
</protein>
<comment type="similarity">
    <text evidence="1">Belongs to the short-chain dehydrogenases/reductases (SDR) family.</text>
</comment>
<evidence type="ECO:0000313" key="4">
    <source>
        <dbReference type="Proteomes" id="UP001275440"/>
    </source>
</evidence>
<dbReference type="PRINTS" id="PR00081">
    <property type="entry name" value="GDHRDH"/>
</dbReference>
<dbReference type="Gene3D" id="3.40.50.720">
    <property type="entry name" value="NAD(P)-binding Rossmann-like Domain"/>
    <property type="match status" value="1"/>
</dbReference>
<accession>A0ABU3WKH7</accession>
<evidence type="ECO:0000256" key="2">
    <source>
        <dbReference type="ARBA" id="ARBA00023002"/>
    </source>
</evidence>
<reference evidence="3 4" key="1">
    <citation type="submission" date="2019-10" db="EMBL/GenBank/DDBJ databases">
        <title>Draft Genome Assembly of Rhodococcus zopfii DSM44189.</title>
        <authorList>
            <person name="Sutton J.M."/>
            <person name="Akob D.M."/>
            <person name="Bushman T.J."/>
        </authorList>
    </citation>
    <scope>NUCLEOTIDE SEQUENCE [LARGE SCALE GENOMIC DNA]</scope>
    <source>
        <strain evidence="3 4">DSM 44189</strain>
    </source>
</reference>
<gene>
    <name evidence="3" type="ORF">F8M49_01930</name>
</gene>
<sequence length="283" mass="29619">MGVYAVTGAASGMGKASADRLRAAGHTVIGIDLTEGDVVADLSTTEGRATAIAKTLERAEGHLDGAVLAAGLGPLPGKERVIAEVNFRGVVELLEGWRSTLAASGNSKVVVFGSNSTTTVPAAPMSAVKAFLAGDVEKAVKRASRIKPAGPTFTYAASKLAVTHWVRRTAVTPEWAGAGIRLNVIAPGAIETPLLTSQLDSPEGDRVRDFPVPIGGFGRPEQIGAWVEFMLSPAADFLCGSVIVVDGGTEPFFRGSDWPRPVSIRKVPAYLAAMRRFNKAKKK</sequence>
<keyword evidence="4" id="KW-1185">Reference proteome</keyword>
<name>A0ABU3WKH7_9NOCA</name>
<keyword evidence="2" id="KW-0560">Oxidoreductase</keyword>
<comment type="caution">
    <text evidence="3">The sequence shown here is derived from an EMBL/GenBank/DDBJ whole genome shotgun (WGS) entry which is preliminary data.</text>
</comment>